<organism evidence="3 4">
    <name type="scientific">Anaeromyxobacter dehalogenans (strain ATCC BAA-258 / DSM 21875 / 2CP-1)</name>
    <dbReference type="NCBI Taxonomy" id="455488"/>
    <lineage>
        <taxon>Bacteria</taxon>
        <taxon>Pseudomonadati</taxon>
        <taxon>Myxococcota</taxon>
        <taxon>Myxococcia</taxon>
        <taxon>Myxococcales</taxon>
        <taxon>Cystobacterineae</taxon>
        <taxon>Anaeromyxobacteraceae</taxon>
        <taxon>Anaeromyxobacter</taxon>
    </lineage>
</organism>
<proteinExistence type="predicted"/>
<dbReference type="ESTHER" id="anade-q2inb6">
    <property type="family name" value="Epoxide_hydrolase"/>
</dbReference>
<keyword evidence="4" id="KW-1185">Reference proteome</keyword>
<dbReference type="PANTHER" id="PTHR43329">
    <property type="entry name" value="EPOXIDE HYDROLASE"/>
    <property type="match status" value="1"/>
</dbReference>
<dbReference type="RefSeq" id="WP_012631956.1">
    <property type="nucleotide sequence ID" value="NC_011891.1"/>
</dbReference>
<dbReference type="EMBL" id="CP001359">
    <property type="protein sequence ID" value="ACL63908.1"/>
    <property type="molecule type" value="Genomic_DNA"/>
</dbReference>
<dbReference type="InterPro" id="IPR029058">
    <property type="entry name" value="AB_hydrolase_fold"/>
</dbReference>
<dbReference type="KEGG" id="acp:A2cp1_0551"/>
<dbReference type="Gene3D" id="3.40.50.1820">
    <property type="entry name" value="alpha/beta hydrolase"/>
    <property type="match status" value="1"/>
</dbReference>
<protein>
    <submittedName>
        <fullName evidence="3">Alpha/beta hydrolase fold protein</fullName>
    </submittedName>
</protein>
<feature type="domain" description="AB hydrolase-1" evidence="2">
    <location>
        <begin position="27"/>
        <end position="252"/>
    </location>
</feature>
<dbReference type="PRINTS" id="PR00412">
    <property type="entry name" value="EPOXHYDRLASE"/>
</dbReference>
<dbReference type="AlphaFoldDB" id="B8JBY6"/>
<keyword evidence="1 3" id="KW-0378">Hydrolase</keyword>
<dbReference type="Pfam" id="PF00561">
    <property type="entry name" value="Abhydrolase_1"/>
    <property type="match status" value="1"/>
</dbReference>
<dbReference type="InterPro" id="IPR000639">
    <property type="entry name" value="Epox_hydrolase-like"/>
</dbReference>
<dbReference type="InterPro" id="IPR000073">
    <property type="entry name" value="AB_hydrolase_1"/>
</dbReference>
<gene>
    <name evidence="3" type="ordered locus">A2cp1_0551</name>
</gene>
<accession>B8JBY6</accession>
<dbReference type="PRINTS" id="PR00111">
    <property type="entry name" value="ABHYDROLASE"/>
</dbReference>
<evidence type="ECO:0000313" key="3">
    <source>
        <dbReference type="EMBL" id="ACL63908.1"/>
    </source>
</evidence>
<evidence type="ECO:0000256" key="1">
    <source>
        <dbReference type="ARBA" id="ARBA00022801"/>
    </source>
</evidence>
<dbReference type="HOGENOM" id="CLU_020336_7_3_7"/>
<name>B8JBY6_ANAD2</name>
<evidence type="ECO:0000259" key="2">
    <source>
        <dbReference type="Pfam" id="PF00561"/>
    </source>
</evidence>
<evidence type="ECO:0000313" key="4">
    <source>
        <dbReference type="Proteomes" id="UP000007089"/>
    </source>
</evidence>
<reference evidence="3" key="1">
    <citation type="submission" date="2009-01" db="EMBL/GenBank/DDBJ databases">
        <title>Complete sequence of Anaeromyxobacter dehalogenans 2CP-1.</title>
        <authorList>
            <consortium name="US DOE Joint Genome Institute"/>
            <person name="Lucas S."/>
            <person name="Copeland A."/>
            <person name="Lapidus A."/>
            <person name="Glavina del Rio T."/>
            <person name="Dalin E."/>
            <person name="Tice H."/>
            <person name="Bruce D."/>
            <person name="Goodwin L."/>
            <person name="Pitluck S."/>
            <person name="Saunders E."/>
            <person name="Brettin T."/>
            <person name="Detter J.C."/>
            <person name="Han C."/>
            <person name="Larimer F."/>
            <person name="Land M."/>
            <person name="Hauser L."/>
            <person name="Kyrpides N."/>
            <person name="Ovchinnikova G."/>
            <person name="Beliaev A.S."/>
            <person name="Richardson P."/>
        </authorList>
    </citation>
    <scope>NUCLEOTIDE SEQUENCE</scope>
    <source>
        <strain evidence="3">2CP-1</strain>
    </source>
</reference>
<dbReference type="Proteomes" id="UP000007089">
    <property type="component" value="Chromosome"/>
</dbReference>
<dbReference type="GO" id="GO:0016787">
    <property type="term" value="F:hydrolase activity"/>
    <property type="evidence" value="ECO:0007669"/>
    <property type="project" value="UniProtKB-KW"/>
</dbReference>
<dbReference type="SUPFAM" id="SSF53474">
    <property type="entry name" value="alpha/beta-Hydrolases"/>
    <property type="match status" value="1"/>
</dbReference>
<sequence length="294" mass="31762">MDTLALQANGLRFAALADGPGDGPLALLLHGFPELARSWRHQLPALAAAGWRAVAPDLRGYGGTEKRGPFDLATLAADAAGLVRALGRERAVVIGHDWGGAVAWAVAGRHPEVVSRLVVLNAPHPSAFARELRRNRRQLLRSSYMLLFQVPLLPEWLLTRDRAAGVARALRGGSYVRSAWPAEELEPYRRAFLQPGAARAALGYYRAAFRGRRSRGPRPRPISAPTLILWGVEDRFLGVETIARAKLAPYLAPGNAPEIVPIEGAGHFVQNEAPEQVNAALLRWLGAATGRSAT</sequence>